<name>A0A644U6N2_9ZZZZ</name>
<comment type="caution">
    <text evidence="2">The sequence shown here is derived from an EMBL/GenBank/DDBJ whole genome shotgun (WGS) entry which is preliminary data.</text>
</comment>
<gene>
    <name evidence="2" type="ORF">SDC9_20401</name>
</gene>
<feature type="region of interest" description="Disordered" evidence="1">
    <location>
        <begin position="1"/>
        <end position="37"/>
    </location>
</feature>
<evidence type="ECO:0000256" key="1">
    <source>
        <dbReference type="SAM" id="MobiDB-lite"/>
    </source>
</evidence>
<sequence length="37" mass="3832">MQNKPMAGKKDAAPVKSDAAPKAAPARDAPSKKGNRK</sequence>
<organism evidence="2">
    <name type="scientific">bioreactor metagenome</name>
    <dbReference type="NCBI Taxonomy" id="1076179"/>
    <lineage>
        <taxon>unclassified sequences</taxon>
        <taxon>metagenomes</taxon>
        <taxon>ecological metagenomes</taxon>
    </lineage>
</organism>
<evidence type="ECO:0000313" key="2">
    <source>
        <dbReference type="EMBL" id="MPL74586.1"/>
    </source>
</evidence>
<dbReference type="EMBL" id="VSSQ01000081">
    <property type="protein sequence ID" value="MPL74586.1"/>
    <property type="molecule type" value="Genomic_DNA"/>
</dbReference>
<accession>A0A644U6N2</accession>
<protein>
    <submittedName>
        <fullName evidence="2">Uncharacterized protein</fullName>
    </submittedName>
</protein>
<dbReference type="AlphaFoldDB" id="A0A644U6N2"/>
<reference evidence="2" key="1">
    <citation type="submission" date="2019-08" db="EMBL/GenBank/DDBJ databases">
        <authorList>
            <person name="Kucharzyk K."/>
            <person name="Murdoch R.W."/>
            <person name="Higgins S."/>
            <person name="Loffler F."/>
        </authorList>
    </citation>
    <scope>NUCLEOTIDE SEQUENCE</scope>
</reference>
<proteinExistence type="predicted"/>
<feature type="compositionally biased region" description="Low complexity" evidence="1">
    <location>
        <begin position="14"/>
        <end position="28"/>
    </location>
</feature>